<dbReference type="OrthoDB" id="8935021at2759"/>
<keyword evidence="5" id="KW-0472">Membrane</keyword>
<evidence type="ECO:0000256" key="5">
    <source>
        <dbReference type="SAM" id="Phobius"/>
    </source>
</evidence>
<dbReference type="SUPFAM" id="SSF48726">
    <property type="entry name" value="Immunoglobulin"/>
    <property type="match status" value="1"/>
</dbReference>
<comment type="caution">
    <text evidence="7">The sequence shown here is derived from an EMBL/GenBank/DDBJ whole genome shotgun (WGS) entry which is preliminary data.</text>
</comment>
<feature type="non-terminal residue" evidence="7">
    <location>
        <position position="220"/>
    </location>
</feature>
<evidence type="ECO:0000259" key="6">
    <source>
        <dbReference type="PROSITE" id="PS50835"/>
    </source>
</evidence>
<dbReference type="Pfam" id="PF07654">
    <property type="entry name" value="C1-set"/>
    <property type="match status" value="1"/>
</dbReference>
<organism evidence="7 8">
    <name type="scientific">Galbula dea</name>
    <dbReference type="NCBI Taxonomy" id="1109041"/>
    <lineage>
        <taxon>Eukaryota</taxon>
        <taxon>Metazoa</taxon>
        <taxon>Chordata</taxon>
        <taxon>Craniata</taxon>
        <taxon>Vertebrata</taxon>
        <taxon>Euteleostomi</taxon>
        <taxon>Archelosauria</taxon>
        <taxon>Archosauria</taxon>
        <taxon>Dinosauria</taxon>
        <taxon>Saurischia</taxon>
        <taxon>Theropoda</taxon>
        <taxon>Coelurosauria</taxon>
        <taxon>Aves</taxon>
        <taxon>Neognathae</taxon>
        <taxon>Neoaves</taxon>
        <taxon>Telluraves</taxon>
        <taxon>Coraciimorphae</taxon>
        <taxon>Piciformes</taxon>
        <taxon>Galbulidae</taxon>
        <taxon>Galbula</taxon>
    </lineage>
</organism>
<protein>
    <submittedName>
        <fullName evidence="7">DMA protein</fullName>
    </submittedName>
</protein>
<reference evidence="7 8" key="1">
    <citation type="submission" date="2019-09" db="EMBL/GenBank/DDBJ databases">
        <title>Bird 10,000 Genomes (B10K) Project - Family phase.</title>
        <authorList>
            <person name="Zhang G."/>
        </authorList>
    </citation>
    <scope>NUCLEOTIDE SEQUENCE [LARGE SCALE GENOMIC DNA]</scope>
    <source>
        <strain evidence="7">B10K-DU-001-62</strain>
        <tissue evidence="7">Muscle</tissue>
    </source>
</reference>
<keyword evidence="4" id="KW-0325">Glycoprotein</keyword>
<dbReference type="InterPro" id="IPR007110">
    <property type="entry name" value="Ig-like_dom"/>
</dbReference>
<dbReference type="InterPro" id="IPR013783">
    <property type="entry name" value="Ig-like_fold"/>
</dbReference>
<dbReference type="SUPFAM" id="SSF54452">
    <property type="entry name" value="MHC antigen-recognition domain"/>
    <property type="match status" value="1"/>
</dbReference>
<dbReference type="GO" id="GO:0042613">
    <property type="term" value="C:MHC class II protein complex"/>
    <property type="evidence" value="ECO:0007669"/>
    <property type="project" value="InterPro"/>
</dbReference>
<dbReference type="PANTHER" id="PTHR19944">
    <property type="entry name" value="MHC CLASS II-RELATED"/>
    <property type="match status" value="1"/>
</dbReference>
<dbReference type="Proteomes" id="UP000566440">
    <property type="component" value="Unassembled WGS sequence"/>
</dbReference>
<keyword evidence="2 5" id="KW-0812">Transmembrane</keyword>
<dbReference type="PROSITE" id="PS50835">
    <property type="entry name" value="IG_LIKE"/>
    <property type="match status" value="1"/>
</dbReference>
<evidence type="ECO:0000256" key="4">
    <source>
        <dbReference type="ARBA" id="ARBA00023180"/>
    </source>
</evidence>
<dbReference type="AlphaFoldDB" id="A0A7K9T845"/>
<dbReference type="InterPro" id="IPR014745">
    <property type="entry name" value="MHC_II_a/b_N"/>
</dbReference>
<dbReference type="InterPro" id="IPR050160">
    <property type="entry name" value="MHC/Immunoglobulin"/>
</dbReference>
<feature type="non-terminal residue" evidence="7">
    <location>
        <position position="1"/>
    </location>
</feature>
<dbReference type="InterPro" id="IPR011162">
    <property type="entry name" value="MHC_I/II-like_Ag-recog"/>
</dbReference>
<keyword evidence="8" id="KW-1185">Reference proteome</keyword>
<feature type="transmembrane region" description="Helical" evidence="5">
    <location>
        <begin position="198"/>
        <end position="218"/>
    </location>
</feature>
<gene>
    <name evidence="7" type="primary">H2dma</name>
    <name evidence="7" type="ORF">GALDEA_R07562</name>
</gene>
<dbReference type="SMART" id="SM00407">
    <property type="entry name" value="IGc1"/>
    <property type="match status" value="1"/>
</dbReference>
<dbReference type="EMBL" id="VWZX01007558">
    <property type="protein sequence ID" value="NXI43861.1"/>
    <property type="molecule type" value="Genomic_DNA"/>
</dbReference>
<evidence type="ECO:0000256" key="2">
    <source>
        <dbReference type="ARBA" id="ARBA00022692"/>
    </source>
</evidence>
<dbReference type="Gene3D" id="2.60.40.10">
    <property type="entry name" value="Immunoglobulins"/>
    <property type="match status" value="1"/>
</dbReference>
<dbReference type="GO" id="GO:0006955">
    <property type="term" value="P:immune response"/>
    <property type="evidence" value="ECO:0007669"/>
    <property type="project" value="InterPro"/>
</dbReference>
<dbReference type="Gene3D" id="3.10.320.10">
    <property type="entry name" value="Class II Histocompatibility Antigen, M Beta Chain, Chain B, domain 1"/>
    <property type="match status" value="1"/>
</dbReference>
<keyword evidence="3 5" id="KW-1133">Transmembrane helix</keyword>
<feature type="domain" description="Ig-like" evidence="6">
    <location>
        <begin position="84"/>
        <end position="179"/>
    </location>
</feature>
<dbReference type="InterPro" id="IPR036179">
    <property type="entry name" value="Ig-like_dom_sf"/>
</dbReference>
<dbReference type="InterPro" id="IPR003597">
    <property type="entry name" value="Ig_C1-set"/>
</dbReference>
<dbReference type="GO" id="GO:0019882">
    <property type="term" value="P:antigen processing and presentation"/>
    <property type="evidence" value="ECO:0007669"/>
    <property type="project" value="InterPro"/>
</dbReference>
<comment type="subcellular location">
    <subcellularLocation>
        <location evidence="1">Membrane</location>
        <topology evidence="1">Single-pass type I membrane protein</topology>
    </subcellularLocation>
</comment>
<evidence type="ECO:0000313" key="8">
    <source>
        <dbReference type="Proteomes" id="UP000566440"/>
    </source>
</evidence>
<evidence type="ECO:0000256" key="3">
    <source>
        <dbReference type="ARBA" id="ARBA00022989"/>
    </source>
</evidence>
<proteinExistence type="predicted"/>
<dbReference type="PANTHER" id="PTHR19944:SF50">
    <property type="entry name" value="HLA CLASS II HISTOCOMPATIBILITY ANTIGEN, DM ALPHA CHAIN"/>
    <property type="match status" value="1"/>
</dbReference>
<sequence>EPPTHTLAEVFFCQPPSPSLGLVLSFDWDQLFWFHFPTSSWRPRLSSFPPWPPQLETPSQLLLDVHLCQDLLHNLTQLVAGKIPEAKGIPVANIFPLFPPSLGEANTLVCMVENIFPPAVEISWQLNGVQVTQGVTNTYYTPTEDLTFTRFSYLKVTPVAGEVYTCIITQEGDNTSVISYWVPQAPVPSEVLETALCGATTVLGVLLALLGITMMMVARR</sequence>
<evidence type="ECO:0000313" key="7">
    <source>
        <dbReference type="EMBL" id="NXI43861.1"/>
    </source>
</evidence>
<accession>A0A7K9T845</accession>
<evidence type="ECO:0000256" key="1">
    <source>
        <dbReference type="ARBA" id="ARBA00004479"/>
    </source>
</evidence>
<name>A0A7K9T845_9PICI</name>